<keyword evidence="2" id="KW-1185">Reference proteome</keyword>
<evidence type="ECO:0000313" key="2">
    <source>
        <dbReference type="Proteomes" id="UP000215914"/>
    </source>
</evidence>
<evidence type="ECO:0000313" key="1">
    <source>
        <dbReference type="EMBL" id="OTG22210.1"/>
    </source>
</evidence>
<organism evidence="1 2">
    <name type="scientific">Helianthus annuus</name>
    <name type="common">Common sunflower</name>
    <dbReference type="NCBI Taxonomy" id="4232"/>
    <lineage>
        <taxon>Eukaryota</taxon>
        <taxon>Viridiplantae</taxon>
        <taxon>Streptophyta</taxon>
        <taxon>Embryophyta</taxon>
        <taxon>Tracheophyta</taxon>
        <taxon>Spermatophyta</taxon>
        <taxon>Magnoliopsida</taxon>
        <taxon>eudicotyledons</taxon>
        <taxon>Gunneridae</taxon>
        <taxon>Pentapetalae</taxon>
        <taxon>asterids</taxon>
        <taxon>campanulids</taxon>
        <taxon>Asterales</taxon>
        <taxon>Asteraceae</taxon>
        <taxon>Asteroideae</taxon>
        <taxon>Heliantheae alliance</taxon>
        <taxon>Heliantheae</taxon>
        <taxon>Helianthus</taxon>
    </lineage>
</organism>
<name>A0A251UFT1_HELAN</name>
<reference evidence="2" key="1">
    <citation type="journal article" date="2017" name="Nature">
        <title>The sunflower genome provides insights into oil metabolism, flowering and Asterid evolution.</title>
        <authorList>
            <person name="Badouin H."/>
            <person name="Gouzy J."/>
            <person name="Grassa C.J."/>
            <person name="Murat F."/>
            <person name="Staton S.E."/>
            <person name="Cottret L."/>
            <person name="Lelandais-Briere C."/>
            <person name="Owens G.L."/>
            <person name="Carrere S."/>
            <person name="Mayjonade B."/>
            <person name="Legrand L."/>
            <person name="Gill N."/>
            <person name="Kane N.C."/>
            <person name="Bowers J.E."/>
            <person name="Hubner S."/>
            <person name="Bellec A."/>
            <person name="Berard A."/>
            <person name="Berges H."/>
            <person name="Blanchet N."/>
            <person name="Boniface M.C."/>
            <person name="Brunel D."/>
            <person name="Catrice O."/>
            <person name="Chaidir N."/>
            <person name="Claudel C."/>
            <person name="Donnadieu C."/>
            <person name="Faraut T."/>
            <person name="Fievet G."/>
            <person name="Helmstetter N."/>
            <person name="King M."/>
            <person name="Knapp S.J."/>
            <person name="Lai Z."/>
            <person name="Le Paslier M.C."/>
            <person name="Lippi Y."/>
            <person name="Lorenzon L."/>
            <person name="Mandel J.R."/>
            <person name="Marage G."/>
            <person name="Marchand G."/>
            <person name="Marquand E."/>
            <person name="Bret-Mestries E."/>
            <person name="Morien E."/>
            <person name="Nambeesan S."/>
            <person name="Nguyen T."/>
            <person name="Pegot-Espagnet P."/>
            <person name="Pouilly N."/>
            <person name="Raftis F."/>
            <person name="Sallet E."/>
            <person name="Schiex T."/>
            <person name="Thomas J."/>
            <person name="Vandecasteele C."/>
            <person name="Vares D."/>
            <person name="Vear F."/>
            <person name="Vautrin S."/>
            <person name="Crespi M."/>
            <person name="Mangin B."/>
            <person name="Burke J.M."/>
            <person name="Salse J."/>
            <person name="Munos S."/>
            <person name="Vincourt P."/>
            <person name="Rieseberg L.H."/>
            <person name="Langlade N.B."/>
        </authorList>
    </citation>
    <scope>NUCLEOTIDE SEQUENCE [LARGE SCALE GENOMIC DNA]</scope>
    <source>
        <strain evidence="2">cv. SF193</strain>
    </source>
</reference>
<dbReference type="InParanoid" id="A0A251UFT1"/>
<dbReference type="EMBL" id="CM007895">
    <property type="protein sequence ID" value="OTG22210.1"/>
    <property type="molecule type" value="Genomic_DNA"/>
</dbReference>
<protein>
    <submittedName>
        <fullName evidence="1">Uncharacterized protein</fullName>
    </submittedName>
</protein>
<proteinExistence type="predicted"/>
<dbReference type="Proteomes" id="UP000215914">
    <property type="component" value="Chromosome 6"/>
</dbReference>
<sequence>MSLLFALHITTRLRYVLSFTLLTCGVLSHSFGVTKKWLLISFNGDALDDC</sequence>
<dbReference type="AlphaFoldDB" id="A0A251UFT1"/>
<accession>A0A251UFT1</accession>
<gene>
    <name evidence="1" type="ORF">HannXRQ_Chr06g0169001</name>
</gene>